<keyword evidence="4" id="KW-0411">Iron-sulfur</keyword>
<dbReference type="Proteomes" id="UP000006281">
    <property type="component" value="Chromosome"/>
</dbReference>
<dbReference type="AlphaFoldDB" id="K0K5U7"/>
<evidence type="ECO:0000259" key="5">
    <source>
        <dbReference type="PROSITE" id="PS51918"/>
    </source>
</evidence>
<dbReference type="Gene3D" id="3.20.20.70">
    <property type="entry name" value="Aldolase class I"/>
    <property type="match status" value="1"/>
</dbReference>
<dbReference type="Pfam" id="PF04055">
    <property type="entry name" value="Radical_SAM"/>
    <property type="match status" value="1"/>
</dbReference>
<dbReference type="BioCyc" id="SESP1179773:BN6_RS30830-MONOMER"/>
<gene>
    <name evidence="6" type="ordered locus">BN6_64030</name>
</gene>
<dbReference type="InterPro" id="IPR007197">
    <property type="entry name" value="rSAM"/>
</dbReference>
<dbReference type="InterPro" id="IPR013785">
    <property type="entry name" value="Aldolase_TIM"/>
</dbReference>
<dbReference type="GO" id="GO:0046872">
    <property type="term" value="F:metal ion binding"/>
    <property type="evidence" value="ECO:0007669"/>
    <property type="project" value="UniProtKB-KW"/>
</dbReference>
<name>K0K5U7_SACES</name>
<dbReference type="HOGENOM" id="CLU_009273_10_2_11"/>
<dbReference type="SUPFAM" id="SSF102114">
    <property type="entry name" value="Radical SAM enzymes"/>
    <property type="match status" value="1"/>
</dbReference>
<dbReference type="InterPro" id="IPR058240">
    <property type="entry name" value="rSAM_sf"/>
</dbReference>
<dbReference type="RefSeq" id="WP_015103757.1">
    <property type="nucleotide sequence ID" value="NC_019673.1"/>
</dbReference>
<dbReference type="PROSITE" id="PS51918">
    <property type="entry name" value="RADICAL_SAM"/>
    <property type="match status" value="1"/>
</dbReference>
<dbReference type="GO" id="GO:0051536">
    <property type="term" value="F:iron-sulfur cluster binding"/>
    <property type="evidence" value="ECO:0007669"/>
    <property type="project" value="UniProtKB-KW"/>
</dbReference>
<feature type="domain" description="Radical SAM core" evidence="5">
    <location>
        <begin position="3"/>
        <end position="242"/>
    </location>
</feature>
<evidence type="ECO:0000256" key="3">
    <source>
        <dbReference type="ARBA" id="ARBA00023004"/>
    </source>
</evidence>
<keyword evidence="1" id="KW-0949">S-adenosyl-L-methionine</keyword>
<dbReference type="KEGG" id="sesp:BN6_64030"/>
<dbReference type="EMBL" id="HE804045">
    <property type="protein sequence ID" value="CCH33646.1"/>
    <property type="molecule type" value="Genomic_DNA"/>
</dbReference>
<keyword evidence="2" id="KW-0479">Metal-binding</keyword>
<dbReference type="PANTHER" id="PTHR43273">
    <property type="entry name" value="ANAEROBIC SULFATASE-MATURATING ENZYME HOMOLOG ASLB-RELATED"/>
    <property type="match status" value="1"/>
</dbReference>
<dbReference type="SFLD" id="SFLDG01386">
    <property type="entry name" value="main_SPASM_domain-containing"/>
    <property type="match status" value="1"/>
</dbReference>
<dbReference type="eggNOG" id="COG0641">
    <property type="taxonomic scope" value="Bacteria"/>
</dbReference>
<keyword evidence="3" id="KW-0408">Iron</keyword>
<dbReference type="OrthoDB" id="9782387at2"/>
<dbReference type="SFLD" id="SFLDG01072">
    <property type="entry name" value="dehydrogenase_like"/>
    <property type="match status" value="1"/>
</dbReference>
<keyword evidence="7" id="KW-1185">Reference proteome</keyword>
<dbReference type="STRING" id="1179773.BN6_64030"/>
<accession>K0K5U7</accession>
<dbReference type="SFLD" id="SFLDS00029">
    <property type="entry name" value="Radical_SAM"/>
    <property type="match status" value="1"/>
</dbReference>
<dbReference type="InterPro" id="IPR023867">
    <property type="entry name" value="Sulphatase_maturase_rSAM"/>
</dbReference>
<proteinExistence type="predicted"/>
<evidence type="ECO:0000256" key="1">
    <source>
        <dbReference type="ARBA" id="ARBA00022691"/>
    </source>
</evidence>
<protein>
    <recommendedName>
        <fullName evidence="5">Radical SAM core domain-containing protein</fullName>
    </recommendedName>
</protein>
<dbReference type="SFLD" id="SFLDG01067">
    <property type="entry name" value="SPASM/twitch_domain_containing"/>
    <property type="match status" value="1"/>
</dbReference>
<sequence length="373" mass="40214">MAARPFRQFVVKVHSRCNLACDYCYVYELADSGWRSRPRAMSPAVVAHTAERVARHVRAHALSDVEVVLHGGEPLLFGPARIEALVRGFRAAVPARVRFSVQTNGTLLDRPLLELLRALDVRVGVSVDGDPAAHDRRRVRPDGTGSWSAVEAGLRLLTEEFRPVFGGLLCVLDVRADPVGTYESLREFAPPVVDFLLPHGNWSAPPAGRVAGDPATPYADWLIALFEHWYRAPETRVRLFEELLNVVLGGRSGVEGIGLTPSAQIVVETDGAISVSDILASSSPAAAATGLHVLRDDFDRALTAPEVVADRAGRAALSATCRSCEVVAACGGGLRAHRFAADGFDHPSVYCPDLYRLVTHVRDRVAADLAAPA</sequence>
<dbReference type="GO" id="GO:0016491">
    <property type="term" value="F:oxidoreductase activity"/>
    <property type="evidence" value="ECO:0007669"/>
    <property type="project" value="InterPro"/>
</dbReference>
<organism evidence="6 7">
    <name type="scientific">Saccharothrix espanaensis (strain ATCC 51144 / DSM 44229 / JCM 9112 / NBRC 15066 / NRRL 15764)</name>
    <dbReference type="NCBI Taxonomy" id="1179773"/>
    <lineage>
        <taxon>Bacteria</taxon>
        <taxon>Bacillati</taxon>
        <taxon>Actinomycetota</taxon>
        <taxon>Actinomycetes</taxon>
        <taxon>Pseudonocardiales</taxon>
        <taxon>Pseudonocardiaceae</taxon>
        <taxon>Saccharothrix</taxon>
    </lineage>
</organism>
<dbReference type="PANTHER" id="PTHR43273:SF8">
    <property type="entry name" value="RADICAL SAM DOMAIN PROTEIN"/>
    <property type="match status" value="1"/>
</dbReference>
<evidence type="ECO:0000256" key="4">
    <source>
        <dbReference type="ARBA" id="ARBA00023014"/>
    </source>
</evidence>
<reference evidence="6 7" key="1">
    <citation type="journal article" date="2012" name="BMC Genomics">
        <title>Complete genome sequence of Saccharothrix espanaensis DSM 44229T and comparison to the other completely sequenced Pseudonocardiaceae.</title>
        <authorList>
            <person name="Strobel T."/>
            <person name="Al-Dilaimi A."/>
            <person name="Blom J."/>
            <person name="Gessner A."/>
            <person name="Kalinowski J."/>
            <person name="Luzhetska M."/>
            <person name="Puhler A."/>
            <person name="Szczepanowski R."/>
            <person name="Bechthold A."/>
            <person name="Ruckert C."/>
        </authorList>
    </citation>
    <scope>NUCLEOTIDE SEQUENCE [LARGE SCALE GENOMIC DNA]</scope>
    <source>
        <strain evidence="7">ATCC 51144 / DSM 44229 / JCM 9112 / NBRC 15066 / NRRL 15764</strain>
    </source>
</reference>
<evidence type="ECO:0000313" key="6">
    <source>
        <dbReference type="EMBL" id="CCH33646.1"/>
    </source>
</evidence>
<evidence type="ECO:0000313" key="7">
    <source>
        <dbReference type="Proteomes" id="UP000006281"/>
    </source>
</evidence>
<dbReference type="InterPro" id="IPR026335">
    <property type="entry name" value="rSAM_SPASM_FxsB"/>
</dbReference>
<evidence type="ECO:0000256" key="2">
    <source>
        <dbReference type="ARBA" id="ARBA00022723"/>
    </source>
</evidence>
<dbReference type="PATRIC" id="fig|1179773.3.peg.6452"/>
<dbReference type="NCBIfam" id="TIGR04269">
    <property type="entry name" value="SAM_SPASM_FxsB"/>
    <property type="match status" value="1"/>
</dbReference>
<dbReference type="CDD" id="cd01335">
    <property type="entry name" value="Radical_SAM"/>
    <property type="match status" value="1"/>
</dbReference>